<evidence type="ECO:0000256" key="5">
    <source>
        <dbReference type="SAM" id="MobiDB-lite"/>
    </source>
</evidence>
<keyword evidence="7" id="KW-0378">Hydrolase</keyword>
<dbReference type="Gene3D" id="3.40.50.300">
    <property type="entry name" value="P-loop containing nucleotide triphosphate hydrolases"/>
    <property type="match status" value="2"/>
</dbReference>
<organism evidence="7 8">
    <name type="scientific">Dunaliella salina</name>
    <name type="common">Green alga</name>
    <name type="synonym">Protococcus salinus</name>
    <dbReference type="NCBI Taxonomy" id="3046"/>
    <lineage>
        <taxon>Eukaryota</taxon>
        <taxon>Viridiplantae</taxon>
        <taxon>Chlorophyta</taxon>
        <taxon>core chlorophytes</taxon>
        <taxon>Chlorophyceae</taxon>
        <taxon>CS clade</taxon>
        <taxon>Chlamydomonadales</taxon>
        <taxon>Dunaliellaceae</taxon>
        <taxon>Dunaliella</taxon>
    </lineage>
</organism>
<feature type="domain" description="RecF/RecN/SMC N-terminal" evidence="6">
    <location>
        <begin position="49"/>
        <end position="1043"/>
    </location>
</feature>
<dbReference type="PANTHER" id="PTHR45916:SF1">
    <property type="entry name" value="STRUCTURAL MAINTENANCE OF CHROMOSOMES PROTEIN 5"/>
    <property type="match status" value="1"/>
</dbReference>
<dbReference type="EMBL" id="MU069910">
    <property type="protein sequence ID" value="KAF5831942.1"/>
    <property type="molecule type" value="Genomic_DNA"/>
</dbReference>
<keyword evidence="3 4" id="KW-0175">Coiled coil</keyword>
<dbReference type="Pfam" id="PF02463">
    <property type="entry name" value="SMC_N"/>
    <property type="match status" value="1"/>
</dbReference>
<feature type="coiled-coil region" evidence="4">
    <location>
        <begin position="890"/>
        <end position="931"/>
    </location>
</feature>
<keyword evidence="8" id="KW-1185">Reference proteome</keyword>
<evidence type="ECO:0000256" key="3">
    <source>
        <dbReference type="ARBA" id="ARBA00023054"/>
    </source>
</evidence>
<feature type="region of interest" description="Disordered" evidence="5">
    <location>
        <begin position="844"/>
        <end position="864"/>
    </location>
</feature>
<protein>
    <recommendedName>
        <fullName evidence="2">Structural maintenance of chromosomes protein 5</fullName>
    </recommendedName>
</protein>
<dbReference type="InterPro" id="IPR003395">
    <property type="entry name" value="RecF/RecN/SMC_N"/>
</dbReference>
<evidence type="ECO:0000259" key="6">
    <source>
        <dbReference type="Pfam" id="PF02463"/>
    </source>
</evidence>
<proteinExistence type="inferred from homology"/>
<comment type="caution">
    <text evidence="7">The sequence shown here is derived from an EMBL/GenBank/DDBJ whole genome shotgun (WGS) entry which is preliminary data.</text>
</comment>
<sequence length="1114" mass="127036">MSSELENSDVGGDEQPAEEDQWEQGEEEQHPHKRQRQTVQENPFKVGTIKKIRVHNFMTYSGTVTITPGPRLNLVLGPNGTGKSSLVCALCIGMAGSPKRLGRADNLGDFVRRNCSETWTEITLSGGDAGRDVVIRRDIKLKYRIDQDGQRVRSYDSSFQIDRAPCTMKQVTEKVAQFNIQFDNLCQFLPQDMVVEFARMNSYELLVATMKAMGDSQLERDHATLMEMRRLIKDIASELNRKSGRLQGLEVEHQEQHRDYERYAQRERLLEEVKLIKHKLHWLEVKANNDVLREAKDHFATSKQAFEEVYNEAKDEDGPIKKLEMRLQNLAKTHRKEEGDTRQVEKWLLGLNNNIDKDKQRADDQIQKIENLHKESDKHKSDIARLQHSVQSLEAELVRTPASLPAELVQRQRELQAEQRDLHSRLGQVEEDEQEIRSQGTLLMPRLHQIDAELSKMSNVRLMRLKRLEATTRRPGITNTYDFVQQNRGMFKGPVLGPIGVEMDVKDPKWVAFVEKQCGAHLLNYCVTCEEDEKVMTRFMTENKYTFSVYVFQGNFHVPVPHPLGDASAYSDFGILHTLDQTFDAPNLIKHVLATNSRTNTVYIGEEQAQQASEDLFARTQVRDLYTLTSIGMTKMSRNVSRYNTEGVYTNYEFVQQPSKLVHGTAASEADSSIATLQMQKTQLQQAVQELQKKLEQAGTSANDIRTHLQRVMVSLNQIANKKRENETTKARKEQALTMERNRLSTALKKPDPLVNEDRLRQELQAMLGTMYQQAQQQVGLLADLWNKTKRVIAASLAVKETETQVAALKQVTRERKEELRTRKADMETWSARVQKAKEIFDRSKAQAAREYPRNEETDAQCADLSDDPAELQDLQTQKTAEAQSIVCNNENVIREYKNRQTQIDALKAEVAIMRGDLDGKQKELDELKQKWLPELQELVAHINSKFSQSFAGIGSAGEVSLREHDDFDKYAIEIRVKFRHEEDLQLLTGTRQSGGERSVSTILYLIALQEITWTPFRVVDEINQGMDPVNERRVFSLLVESSCQPGTPQCFLLTPKLLPGLPMGEGITVLGIMNGHGIDKDVIASSNRGLGLMMYGKRYTDCQQRLQPAVAAG</sequence>
<accession>A0ABQ7GBF8</accession>
<dbReference type="Proteomes" id="UP000815325">
    <property type="component" value="Unassembled WGS sequence"/>
</dbReference>
<feature type="coiled-coil region" evidence="4">
    <location>
        <begin position="674"/>
        <end position="701"/>
    </location>
</feature>
<reference evidence="7" key="1">
    <citation type="submission" date="2017-08" db="EMBL/GenBank/DDBJ databases">
        <authorList>
            <person name="Polle J.E."/>
            <person name="Barry K."/>
            <person name="Cushman J."/>
            <person name="Schmutz J."/>
            <person name="Tran D."/>
            <person name="Hathwaick L.T."/>
            <person name="Yim W.C."/>
            <person name="Jenkins J."/>
            <person name="Mckie-Krisberg Z.M."/>
            <person name="Prochnik S."/>
            <person name="Lindquist E."/>
            <person name="Dockter R.B."/>
            <person name="Adam C."/>
            <person name="Molina H."/>
            <person name="Bunkerborg J."/>
            <person name="Jin E."/>
            <person name="Buchheim M."/>
            <person name="Magnuson J."/>
        </authorList>
    </citation>
    <scope>NUCLEOTIDE SEQUENCE</scope>
    <source>
        <strain evidence="7">CCAP 19/18</strain>
    </source>
</reference>
<comment type="similarity">
    <text evidence="1">Belongs to the SMC family. SMC5 subfamily.</text>
</comment>
<evidence type="ECO:0000313" key="7">
    <source>
        <dbReference type="EMBL" id="KAF5831942.1"/>
    </source>
</evidence>
<evidence type="ECO:0000256" key="4">
    <source>
        <dbReference type="SAM" id="Coils"/>
    </source>
</evidence>
<dbReference type="SUPFAM" id="SSF52540">
    <property type="entry name" value="P-loop containing nucleoside triphosphate hydrolases"/>
    <property type="match status" value="1"/>
</dbReference>
<feature type="region of interest" description="Disordered" evidence="5">
    <location>
        <begin position="1"/>
        <end position="44"/>
    </location>
</feature>
<dbReference type="PANTHER" id="PTHR45916">
    <property type="entry name" value="STRUCTURAL MAINTENANCE OF CHROMOSOMES PROTEIN 5"/>
    <property type="match status" value="1"/>
</dbReference>
<dbReference type="InterPro" id="IPR027417">
    <property type="entry name" value="P-loop_NTPase"/>
</dbReference>
<feature type="coiled-coil region" evidence="4">
    <location>
        <begin position="320"/>
        <end position="396"/>
    </location>
</feature>
<evidence type="ECO:0000256" key="2">
    <source>
        <dbReference type="ARBA" id="ARBA00018687"/>
    </source>
</evidence>
<gene>
    <name evidence="7" type="ORF">DUNSADRAFT_12375</name>
</gene>
<evidence type="ECO:0000256" key="1">
    <source>
        <dbReference type="ARBA" id="ARBA00010171"/>
    </source>
</evidence>
<feature type="compositionally biased region" description="Acidic residues" evidence="5">
    <location>
        <begin position="11"/>
        <end position="26"/>
    </location>
</feature>
<name>A0ABQ7GBF8_DUNSA</name>
<dbReference type="GO" id="GO:0016787">
    <property type="term" value="F:hydrolase activity"/>
    <property type="evidence" value="ECO:0007669"/>
    <property type="project" value="UniProtKB-KW"/>
</dbReference>
<evidence type="ECO:0000313" key="8">
    <source>
        <dbReference type="Proteomes" id="UP000815325"/>
    </source>
</evidence>